<keyword evidence="8" id="KW-0408">Iron</keyword>
<dbReference type="InterPro" id="IPR036922">
    <property type="entry name" value="Rieske_2Fe-2S_sf"/>
</dbReference>
<comment type="caution">
    <text evidence="12">The sequence shown here is derived from an EMBL/GenBank/DDBJ whole genome shotgun (WGS) entry which is preliminary data.</text>
</comment>
<dbReference type="PROSITE" id="PS51296">
    <property type="entry name" value="RIESKE"/>
    <property type="match status" value="1"/>
</dbReference>
<keyword evidence="7" id="KW-0560">Oxidoreductase</keyword>
<dbReference type="GO" id="GO:0016705">
    <property type="term" value="F:oxidoreductase activity, acting on paired donors, with incorporation or reduction of molecular oxygen"/>
    <property type="evidence" value="ECO:0007669"/>
    <property type="project" value="UniProtKB-ARBA"/>
</dbReference>
<organism evidence="12 13">
    <name type="scientific">Longibaculum muris</name>
    <dbReference type="NCBI Taxonomy" id="1796628"/>
    <lineage>
        <taxon>Bacteria</taxon>
        <taxon>Bacillati</taxon>
        <taxon>Bacillota</taxon>
        <taxon>Erysipelotrichia</taxon>
        <taxon>Erysipelotrichales</taxon>
        <taxon>Coprobacillaceae</taxon>
        <taxon>Longibaculum</taxon>
    </lineage>
</organism>
<keyword evidence="3" id="KW-0285">Flavoprotein</keyword>
<dbReference type="InterPro" id="IPR006076">
    <property type="entry name" value="FAD-dep_OxRdtase"/>
</dbReference>
<keyword evidence="10" id="KW-1015">Disulfide bond</keyword>
<keyword evidence="13" id="KW-1185">Reference proteome</keyword>
<keyword evidence="4" id="KW-0001">2Fe-2S</keyword>
<dbReference type="Pfam" id="PF00355">
    <property type="entry name" value="Rieske"/>
    <property type="match status" value="1"/>
</dbReference>
<dbReference type="Pfam" id="PF01266">
    <property type="entry name" value="DAO"/>
    <property type="match status" value="1"/>
</dbReference>
<dbReference type="Gene3D" id="3.50.50.60">
    <property type="entry name" value="FAD/NAD(P)-binding domain"/>
    <property type="match status" value="2"/>
</dbReference>
<comment type="similarity">
    <text evidence="2">Belongs to the FAD-dependent glycerol-3-phosphate dehydrogenase family.</text>
</comment>
<dbReference type="PRINTS" id="PR00162">
    <property type="entry name" value="RIESKE"/>
</dbReference>
<proteinExistence type="inferred from homology"/>
<evidence type="ECO:0000256" key="7">
    <source>
        <dbReference type="ARBA" id="ARBA00023002"/>
    </source>
</evidence>
<evidence type="ECO:0000256" key="5">
    <source>
        <dbReference type="ARBA" id="ARBA00022723"/>
    </source>
</evidence>
<dbReference type="GO" id="GO:0016020">
    <property type="term" value="C:membrane"/>
    <property type="evidence" value="ECO:0007669"/>
    <property type="project" value="InterPro"/>
</dbReference>
<dbReference type="GO" id="GO:0006072">
    <property type="term" value="P:glycerol-3-phosphate metabolic process"/>
    <property type="evidence" value="ECO:0007669"/>
    <property type="project" value="InterPro"/>
</dbReference>
<keyword evidence="9" id="KW-0411">Iron-sulfur</keyword>
<name>A0A4R3Z0L5_9FIRM</name>
<comment type="cofactor">
    <cofactor evidence="1">
        <name>FAD</name>
        <dbReference type="ChEBI" id="CHEBI:57692"/>
    </cofactor>
</comment>
<dbReference type="PANTHER" id="PTHR13847">
    <property type="entry name" value="SARCOSINE DEHYDROGENASE-RELATED"/>
    <property type="match status" value="1"/>
</dbReference>
<keyword evidence="6" id="KW-0274">FAD</keyword>
<dbReference type="GO" id="GO:0004497">
    <property type="term" value="F:monooxygenase activity"/>
    <property type="evidence" value="ECO:0007669"/>
    <property type="project" value="UniProtKB-ARBA"/>
</dbReference>
<evidence type="ECO:0000256" key="6">
    <source>
        <dbReference type="ARBA" id="ARBA00022827"/>
    </source>
</evidence>
<dbReference type="EMBL" id="SMCQ01000012">
    <property type="protein sequence ID" value="TCV98510.1"/>
    <property type="molecule type" value="Genomic_DNA"/>
</dbReference>
<evidence type="ECO:0000259" key="11">
    <source>
        <dbReference type="PROSITE" id="PS51296"/>
    </source>
</evidence>
<dbReference type="GeneID" id="98915561"/>
<dbReference type="GO" id="GO:0004368">
    <property type="term" value="F:glycerol-3-phosphate dehydrogenase (quinone) activity"/>
    <property type="evidence" value="ECO:0007669"/>
    <property type="project" value="InterPro"/>
</dbReference>
<dbReference type="InterPro" id="IPR017941">
    <property type="entry name" value="Rieske_2Fe-2S"/>
</dbReference>
<evidence type="ECO:0000313" key="12">
    <source>
        <dbReference type="EMBL" id="TCV98510.1"/>
    </source>
</evidence>
<reference evidence="12 13" key="1">
    <citation type="submission" date="2019-03" db="EMBL/GenBank/DDBJ databases">
        <title>Genomic Encyclopedia of Type Strains, Phase IV (KMG-IV): sequencing the most valuable type-strain genomes for metagenomic binning, comparative biology and taxonomic classification.</title>
        <authorList>
            <person name="Goeker M."/>
        </authorList>
    </citation>
    <scope>NUCLEOTIDE SEQUENCE [LARGE SCALE GENOMIC DNA]</scope>
    <source>
        <strain evidence="12 13">DSM 29487</strain>
    </source>
</reference>
<dbReference type="InterPro" id="IPR036188">
    <property type="entry name" value="FAD/NAD-bd_sf"/>
</dbReference>
<evidence type="ECO:0000256" key="8">
    <source>
        <dbReference type="ARBA" id="ARBA00023004"/>
    </source>
</evidence>
<dbReference type="SUPFAM" id="SSF50022">
    <property type="entry name" value="ISP domain"/>
    <property type="match status" value="1"/>
</dbReference>
<dbReference type="AlphaFoldDB" id="A0A4R3Z0L5"/>
<dbReference type="InterPro" id="IPR005805">
    <property type="entry name" value="Rieske_Fe-S_prot_C"/>
</dbReference>
<dbReference type="GO" id="GO:0051537">
    <property type="term" value="F:2 iron, 2 sulfur cluster binding"/>
    <property type="evidence" value="ECO:0007669"/>
    <property type="project" value="UniProtKB-KW"/>
</dbReference>
<dbReference type="GO" id="GO:0046872">
    <property type="term" value="F:metal ion binding"/>
    <property type="evidence" value="ECO:0007669"/>
    <property type="project" value="UniProtKB-KW"/>
</dbReference>
<dbReference type="Gene3D" id="3.30.9.10">
    <property type="entry name" value="D-Amino Acid Oxidase, subunit A, domain 2"/>
    <property type="match status" value="1"/>
</dbReference>
<evidence type="ECO:0000313" key="13">
    <source>
        <dbReference type="Proteomes" id="UP000295515"/>
    </source>
</evidence>
<protein>
    <submittedName>
        <fullName evidence="12">Glycine/D-amino acid oxidase-like deaminating enzyme</fullName>
    </submittedName>
</protein>
<dbReference type="Proteomes" id="UP000295515">
    <property type="component" value="Unassembled WGS sequence"/>
</dbReference>
<dbReference type="PANTHER" id="PTHR13847:SF274">
    <property type="entry name" value="RIESKE 2FE-2S IRON-SULFUR PROTEIN YHFW-RELATED"/>
    <property type="match status" value="1"/>
</dbReference>
<dbReference type="Gene3D" id="2.102.10.10">
    <property type="entry name" value="Rieske [2Fe-2S] iron-sulphur domain"/>
    <property type="match status" value="1"/>
</dbReference>
<evidence type="ECO:0000256" key="1">
    <source>
        <dbReference type="ARBA" id="ARBA00001974"/>
    </source>
</evidence>
<keyword evidence="5" id="KW-0479">Metal-binding</keyword>
<dbReference type="SUPFAM" id="SSF51905">
    <property type="entry name" value="FAD/NAD(P)-binding domain"/>
    <property type="match status" value="1"/>
</dbReference>
<sequence length="456" mass="53292">MNQSYWQKTSKKRIGKTLHDDLTVDVVIIGGGLSGVGLAYQLKDSGKQVVVLDKDEMGSHTSGHTTAKISTLHDTLYVDLVKHYDVHQAYLYYKSNERALNEIKTIIQKEKIDCDFQENNAYIYTDDPGYVKIIQAEREILQSLRVETLKDENHLESLGLKHQAIFHPLKYLYSLIQICEKAGVTFYEHSEVTHVERKDDSFVLNVNNKRIQCRYLVHATRYPFIRKGLYFFKLFQQKEYIDYVDEYQGKDSYLCIDQTKSYRPLERQDSLQIHRDAKDWFAQDSIPLRGIPYIGRLSRYSNEFIIYGFQKWGMTLSQVAAHLISDLILEKDNPYEELYSCHYFSMSFAMKYKDKMWKNTKRGMITNRFLDEPIALLEKQDGMITKVNGKLTAVYKDKKGELHYLSPYCPHLKCVVEFCKKDQTWTCPCHQSVYDAYGKLVEGPSLYSLTSKKIDE</sequence>
<feature type="domain" description="Rieske" evidence="11">
    <location>
        <begin position="371"/>
        <end position="456"/>
    </location>
</feature>
<evidence type="ECO:0000256" key="10">
    <source>
        <dbReference type="ARBA" id="ARBA00023157"/>
    </source>
</evidence>
<dbReference type="InterPro" id="IPR000447">
    <property type="entry name" value="G3P_DH_FAD-dep"/>
</dbReference>
<accession>A0A4R3Z0L5</accession>
<dbReference type="RefSeq" id="WP_066450254.1">
    <property type="nucleotide sequence ID" value="NZ_JANKBF010000007.1"/>
</dbReference>
<evidence type="ECO:0000256" key="9">
    <source>
        <dbReference type="ARBA" id="ARBA00023014"/>
    </source>
</evidence>
<evidence type="ECO:0000256" key="3">
    <source>
        <dbReference type="ARBA" id="ARBA00022630"/>
    </source>
</evidence>
<dbReference type="GO" id="GO:0005737">
    <property type="term" value="C:cytoplasm"/>
    <property type="evidence" value="ECO:0007669"/>
    <property type="project" value="TreeGrafter"/>
</dbReference>
<evidence type="ECO:0000256" key="4">
    <source>
        <dbReference type="ARBA" id="ARBA00022714"/>
    </source>
</evidence>
<gene>
    <name evidence="12" type="ORF">EDD60_1125</name>
</gene>
<evidence type="ECO:0000256" key="2">
    <source>
        <dbReference type="ARBA" id="ARBA00007330"/>
    </source>
</evidence>
<dbReference type="PROSITE" id="PS00977">
    <property type="entry name" value="FAD_G3PDH_1"/>
    <property type="match status" value="1"/>
</dbReference>